<dbReference type="InterPro" id="IPR039857">
    <property type="entry name" value="Ift122/121"/>
</dbReference>
<evidence type="ECO:0000259" key="12">
    <source>
        <dbReference type="Pfam" id="PF23390"/>
    </source>
</evidence>
<organism evidence="15 16">
    <name type="scientific">Caenorhabditis tropicalis</name>
    <dbReference type="NCBI Taxonomy" id="1561998"/>
    <lineage>
        <taxon>Eukaryota</taxon>
        <taxon>Metazoa</taxon>
        <taxon>Ecdysozoa</taxon>
        <taxon>Nematoda</taxon>
        <taxon>Chromadorea</taxon>
        <taxon>Rhabditida</taxon>
        <taxon>Rhabditina</taxon>
        <taxon>Rhabditomorpha</taxon>
        <taxon>Rhabditoidea</taxon>
        <taxon>Rhabditidae</taxon>
        <taxon>Peloderinae</taxon>
        <taxon>Caenorhabditis</taxon>
    </lineage>
</organism>
<evidence type="ECO:0000259" key="14">
    <source>
        <dbReference type="Pfam" id="PF25768"/>
    </source>
</evidence>
<dbReference type="PIRSF" id="PIRSF037536">
    <property type="entry name" value="WD_repeat_p35"/>
    <property type="match status" value="1"/>
</dbReference>
<evidence type="ECO:0000256" key="6">
    <source>
        <dbReference type="ARBA" id="ARBA00023069"/>
    </source>
</evidence>
<evidence type="ECO:0000259" key="13">
    <source>
        <dbReference type="Pfam" id="PF24797"/>
    </source>
</evidence>
<dbReference type="InterPro" id="IPR057979">
    <property type="entry name" value="TPR_IFT121"/>
</dbReference>
<dbReference type="InterPro" id="IPR056158">
    <property type="entry name" value="Beta-prop_IFT121_2nd"/>
</dbReference>
<evidence type="ECO:0000313" key="15">
    <source>
        <dbReference type="Proteomes" id="UP000095282"/>
    </source>
</evidence>
<feature type="compositionally biased region" description="Basic and acidic residues" evidence="10">
    <location>
        <begin position="271"/>
        <end position="282"/>
    </location>
</feature>
<dbReference type="Proteomes" id="UP000095282">
    <property type="component" value="Unplaced"/>
</dbReference>
<reference evidence="16" key="1">
    <citation type="submission" date="2016-11" db="UniProtKB">
        <authorList>
            <consortium name="WormBaseParasite"/>
        </authorList>
    </citation>
    <scope>IDENTIFICATION</scope>
</reference>
<dbReference type="InterPro" id="IPR015943">
    <property type="entry name" value="WD40/YVTN_repeat-like_dom_sf"/>
</dbReference>
<dbReference type="WBParaSite" id="Csp11.Scaffold626.g6613.t3">
    <property type="protein sequence ID" value="Csp11.Scaffold626.g6613.t3"/>
    <property type="gene ID" value="Csp11.Scaffold626.g6613"/>
</dbReference>
<name>A0A1I7TJT7_9PELO</name>
<evidence type="ECO:0000256" key="7">
    <source>
        <dbReference type="ARBA" id="ARBA00023273"/>
    </source>
</evidence>
<dbReference type="GO" id="GO:0035721">
    <property type="term" value="P:intraciliary retrograde transport"/>
    <property type="evidence" value="ECO:0007669"/>
    <property type="project" value="TreeGrafter"/>
</dbReference>
<dbReference type="Gene3D" id="1.25.40.470">
    <property type="match status" value="1"/>
</dbReference>
<keyword evidence="15" id="KW-1185">Reference proteome</keyword>
<evidence type="ECO:0000256" key="2">
    <source>
        <dbReference type="ARBA" id="ARBA00004496"/>
    </source>
</evidence>
<dbReference type="Pfam" id="PF25768">
    <property type="entry name" value="TPR_IFT121"/>
    <property type="match status" value="1"/>
</dbReference>
<dbReference type="GO" id="GO:0030991">
    <property type="term" value="C:intraciliary transport particle A"/>
    <property type="evidence" value="ECO:0007669"/>
    <property type="project" value="TreeGrafter"/>
</dbReference>
<feature type="domain" description="IFT80/172/WDR35 TPR" evidence="11">
    <location>
        <begin position="743"/>
        <end position="825"/>
    </location>
</feature>
<evidence type="ECO:0000256" key="4">
    <source>
        <dbReference type="ARBA" id="ARBA00022574"/>
    </source>
</evidence>
<evidence type="ECO:0000256" key="8">
    <source>
        <dbReference type="PROSITE-ProRule" id="PRU00221"/>
    </source>
</evidence>
<dbReference type="GO" id="GO:0005737">
    <property type="term" value="C:cytoplasm"/>
    <property type="evidence" value="ECO:0007669"/>
    <property type="project" value="UniProtKB-SubCell"/>
</dbReference>
<dbReference type="PROSITE" id="PS50082">
    <property type="entry name" value="WD_REPEATS_2"/>
    <property type="match status" value="1"/>
</dbReference>
<dbReference type="InterPro" id="IPR017233">
    <property type="entry name" value="WDR35"/>
</dbReference>
<evidence type="ECO:0000259" key="11">
    <source>
        <dbReference type="Pfam" id="PF23387"/>
    </source>
</evidence>
<dbReference type="PANTHER" id="PTHR12764:SF5">
    <property type="entry name" value="LD29485P"/>
    <property type="match status" value="1"/>
</dbReference>
<dbReference type="InterPro" id="IPR011990">
    <property type="entry name" value="TPR-like_helical_dom_sf"/>
</dbReference>
<dbReference type="SMART" id="SM00320">
    <property type="entry name" value="WD40"/>
    <property type="match status" value="5"/>
</dbReference>
<dbReference type="InterPro" id="IPR056159">
    <property type="entry name" value="Beta-prop_IFT121_TULP_N"/>
</dbReference>
<dbReference type="SUPFAM" id="SSF48452">
    <property type="entry name" value="TPR-like"/>
    <property type="match status" value="1"/>
</dbReference>
<keyword evidence="3" id="KW-0963">Cytoplasm</keyword>
<feature type="domain" description="IFT121/TULP4 N-terminal" evidence="13">
    <location>
        <begin position="19"/>
        <end position="235"/>
    </location>
</feature>
<evidence type="ECO:0000256" key="9">
    <source>
        <dbReference type="SAM" id="Coils"/>
    </source>
</evidence>
<accession>A0A1I7TJT7</accession>
<dbReference type="InterPro" id="IPR056157">
    <property type="entry name" value="TPR_IFT80_172_dom"/>
</dbReference>
<dbReference type="GO" id="GO:0061512">
    <property type="term" value="P:protein localization to cilium"/>
    <property type="evidence" value="ECO:0007669"/>
    <property type="project" value="TreeGrafter"/>
</dbReference>
<feature type="coiled-coil region" evidence="9">
    <location>
        <begin position="201"/>
        <end position="256"/>
    </location>
</feature>
<dbReference type="STRING" id="1561998.A0A1I7TJT7"/>
<evidence type="ECO:0000256" key="5">
    <source>
        <dbReference type="ARBA" id="ARBA00022737"/>
    </source>
</evidence>
<keyword evidence="7" id="KW-0966">Cell projection</keyword>
<comment type="subcellular location">
    <subcellularLocation>
        <location evidence="1">Cell projection</location>
        <location evidence="1">Cilium</location>
    </subcellularLocation>
    <subcellularLocation>
        <location evidence="2">Cytoplasm</location>
    </subcellularLocation>
</comment>
<feature type="domain" description="IFT121-like TPR repeats" evidence="14">
    <location>
        <begin position="1060"/>
        <end position="1169"/>
    </location>
</feature>
<proteinExistence type="predicted"/>
<feature type="repeat" description="WD" evidence="8">
    <location>
        <begin position="76"/>
        <end position="109"/>
    </location>
</feature>
<dbReference type="GO" id="GO:1905515">
    <property type="term" value="P:non-motile cilium assembly"/>
    <property type="evidence" value="ECO:0007669"/>
    <property type="project" value="TreeGrafter"/>
</dbReference>
<dbReference type="Pfam" id="PF23387">
    <property type="entry name" value="TPR_IFT80_172"/>
    <property type="match status" value="1"/>
</dbReference>
<dbReference type="eggNOG" id="KOG2041">
    <property type="taxonomic scope" value="Eukaryota"/>
</dbReference>
<keyword evidence="5" id="KW-0677">Repeat</keyword>
<dbReference type="InterPro" id="IPR036322">
    <property type="entry name" value="WD40_repeat_dom_sf"/>
</dbReference>
<feature type="domain" description="IFT121 second beta-propeller" evidence="12">
    <location>
        <begin position="405"/>
        <end position="708"/>
    </location>
</feature>
<keyword evidence="6" id="KW-0969">Cilium</keyword>
<feature type="region of interest" description="Disordered" evidence="10">
    <location>
        <begin position="267"/>
        <end position="288"/>
    </location>
</feature>
<evidence type="ECO:0000256" key="3">
    <source>
        <dbReference type="ARBA" id="ARBA00022490"/>
    </source>
</evidence>
<keyword evidence="9" id="KW-0175">Coiled coil</keyword>
<dbReference type="InterPro" id="IPR057361">
    <property type="entry name" value="TPR_WDR35"/>
</dbReference>
<evidence type="ECO:0000256" key="10">
    <source>
        <dbReference type="SAM" id="MobiDB-lite"/>
    </source>
</evidence>
<dbReference type="SUPFAM" id="SSF50978">
    <property type="entry name" value="WD40 repeat-like"/>
    <property type="match status" value="2"/>
</dbReference>
<dbReference type="AlphaFoldDB" id="A0A1I7TJT7"/>
<dbReference type="Pfam" id="PF23390">
    <property type="entry name" value="Beta-prop_WDR35_2nd"/>
    <property type="match status" value="1"/>
</dbReference>
<dbReference type="Pfam" id="PF25170">
    <property type="entry name" value="TPR_WDR35"/>
    <property type="match status" value="1"/>
</dbReference>
<dbReference type="GO" id="GO:0097730">
    <property type="term" value="C:non-motile cilium"/>
    <property type="evidence" value="ECO:0007669"/>
    <property type="project" value="TreeGrafter"/>
</dbReference>
<sequence length="1170" mass="133469">MANFNEKTISKMYMCVFRKFNMGLPENSQLHFSEWNHNSNFIACGGALGTLKVVKIGMDVRDPKPNASALIVNQSLEGHNATVLNATWNENNQKLTTSDTSGLIIVWGLFNDQWAEEMINNRNKSVVVGICWNVDGTKIAIAYADGNVIVGTLEGNRIWNKELEIQLASCEWAPDGDMLIFGTADGKVTVYDDTGSHYLDIQMQCLESEDLEQALAKKENQKEEIICMKYWSPTLKSKALMELQEKEEKEQEKEKVLTGTAVFTNFSTRPTPKDHIEPEKNPEPYQPVPADRPRFMVAYARGVMQLMRSLSDTEPVVVRLKNLKITGAKWSPNGAFIAISGHDLNTEDPRHSSVHFISAYGQVVGFFQHFETRITGICWEASGLRMAIAADGNLFIGHVRPEFKWGAIEDTIVYAYQKEEQYQYGIMFYDYKIDEKTIKTVSYFENLASFKEHCIIINRQDDAGTIQYFCQLCNNIGTSLDYNMTTVRPKFVCVNGMCAVVACEDRYFIWHFVLPRTNSVQAGIHVPGKSGEYILEEQQRGIEFGTKRLLGGKDSICAICIGDTFFLMALQNGGVYRANLSDGVITSRYAVTAPIDSMKLNCDFTRLAVVKLVEQVPFNITIYEFVGDELQQIYNCEKKDVWDYQWDANDSHMLAFKDKHKMLICDCSSVLEQSAVYGNIFSFQNLVVTSVNIEKLLITPESPTKAVIQESMIKAKQDVLSLLNAMKLDEAIDYAEKNPHAELWNMIAQYSVFKHQFDRAEHAFVKLEDYAGVQLVKRIRNIPSNELRNAEIFAFREQFEDAKDIFLHSDRKDLAIEMYEKVGDHRAVYELVKNDPDEERKKEAFKEMAEFHYENMDWEEAAKFFALCEDIKMQIDSLIRGNCFGELEVLARALPDESDYMVTMGDAFTTRGMCDQAVECYLKKKLPDRALHCCMELNQWQKAQFIADANHMENVEGLLGKYAEETTGASDEKSVATLGLYMRAGRHLDAAKIAFDIANDRREKMMPIDDLKQCYVLGALLVEEHRQSIRELKRIDKYNMVENTLDDESGLTAEQTRILENTWKGAEAFHYMMLAQKHLLTNRIEDALQTCVILSDYEEYLDPAEIYKMIGGDMKKIENKDFLLALAAANVGQFGICSRAMMRLEVLDTLDEAEREEMKDLSFELFSQYV</sequence>
<dbReference type="InterPro" id="IPR001680">
    <property type="entry name" value="WD40_rpt"/>
</dbReference>
<evidence type="ECO:0000313" key="16">
    <source>
        <dbReference type="WBParaSite" id="Csp11.Scaffold626.g6613.t3"/>
    </source>
</evidence>
<protein>
    <submittedName>
        <fullName evidence="16">WD_REPEATS_REGION domain-containing protein</fullName>
    </submittedName>
</protein>
<keyword evidence="4 8" id="KW-0853">WD repeat</keyword>
<dbReference type="Gene3D" id="2.130.10.10">
    <property type="entry name" value="YVTN repeat-like/Quinoprotein amine dehydrogenase"/>
    <property type="match status" value="1"/>
</dbReference>
<dbReference type="Pfam" id="PF24797">
    <property type="entry name" value="Beta-prop_WDR35_TULP_N"/>
    <property type="match status" value="1"/>
</dbReference>
<evidence type="ECO:0000256" key="1">
    <source>
        <dbReference type="ARBA" id="ARBA00004138"/>
    </source>
</evidence>
<dbReference type="PANTHER" id="PTHR12764">
    <property type="entry name" value="WD REPEAT DOMAIN-RELATED"/>
    <property type="match status" value="1"/>
</dbReference>